<sequence length="189" mass="20537">PGNKVEVMVVFGEGFIVDKTIVSLLYDESFDKEMEHCHVVDEEDVIVSLNGGNNVSGSGGDNEVINHFGDEMVHLEPHDPDQLAKAAVEKIPAQAAVEEIPAAEAYGDQEQQVPLPECQPEQQAKAAPEVIGTALGAQILDLFRNMTANFLKLEQTVTARLDAVEVRLEVLEEAMAQIPRGLNSESTFV</sequence>
<comment type="caution">
    <text evidence="1">The sequence shown here is derived from an EMBL/GenBank/DDBJ whole genome shotgun (WGS) entry which is preliminary data.</text>
</comment>
<name>A0A392NEN9_9FABA</name>
<proteinExistence type="predicted"/>
<protein>
    <submittedName>
        <fullName evidence="1">TIR-NBS-LRR RCT1 resistance protein</fullName>
    </submittedName>
</protein>
<reference evidence="1 2" key="1">
    <citation type="journal article" date="2018" name="Front. Plant Sci.">
        <title>Red Clover (Trifolium pratense) and Zigzag Clover (T. medium) - A Picture of Genomic Similarities and Differences.</title>
        <authorList>
            <person name="Dluhosova J."/>
            <person name="Istvanek J."/>
            <person name="Nedelnik J."/>
            <person name="Repkova J."/>
        </authorList>
    </citation>
    <scope>NUCLEOTIDE SEQUENCE [LARGE SCALE GENOMIC DNA]</scope>
    <source>
        <strain evidence="2">cv. 10/8</strain>
        <tissue evidence="1">Leaf</tissue>
    </source>
</reference>
<accession>A0A392NEN9</accession>
<dbReference type="AlphaFoldDB" id="A0A392NEN9"/>
<feature type="non-terminal residue" evidence="1">
    <location>
        <position position="1"/>
    </location>
</feature>
<dbReference type="Proteomes" id="UP000265520">
    <property type="component" value="Unassembled WGS sequence"/>
</dbReference>
<organism evidence="1 2">
    <name type="scientific">Trifolium medium</name>
    <dbReference type="NCBI Taxonomy" id="97028"/>
    <lineage>
        <taxon>Eukaryota</taxon>
        <taxon>Viridiplantae</taxon>
        <taxon>Streptophyta</taxon>
        <taxon>Embryophyta</taxon>
        <taxon>Tracheophyta</taxon>
        <taxon>Spermatophyta</taxon>
        <taxon>Magnoliopsida</taxon>
        <taxon>eudicotyledons</taxon>
        <taxon>Gunneridae</taxon>
        <taxon>Pentapetalae</taxon>
        <taxon>rosids</taxon>
        <taxon>fabids</taxon>
        <taxon>Fabales</taxon>
        <taxon>Fabaceae</taxon>
        <taxon>Papilionoideae</taxon>
        <taxon>50 kb inversion clade</taxon>
        <taxon>NPAAA clade</taxon>
        <taxon>Hologalegina</taxon>
        <taxon>IRL clade</taxon>
        <taxon>Trifolieae</taxon>
        <taxon>Trifolium</taxon>
    </lineage>
</organism>
<dbReference type="EMBL" id="LXQA010037294">
    <property type="protein sequence ID" value="MCH98327.1"/>
    <property type="molecule type" value="Genomic_DNA"/>
</dbReference>
<evidence type="ECO:0000313" key="1">
    <source>
        <dbReference type="EMBL" id="MCH98327.1"/>
    </source>
</evidence>
<evidence type="ECO:0000313" key="2">
    <source>
        <dbReference type="Proteomes" id="UP000265520"/>
    </source>
</evidence>
<keyword evidence="2" id="KW-1185">Reference proteome</keyword>